<comment type="subcellular location">
    <subcellularLocation>
        <location evidence="3">Cytoplasm</location>
    </subcellularLocation>
</comment>
<dbReference type="GO" id="GO:0016783">
    <property type="term" value="F:sulfurtransferase activity"/>
    <property type="evidence" value="ECO:0007669"/>
    <property type="project" value="InterPro"/>
</dbReference>
<reference evidence="5" key="1">
    <citation type="submission" date="2017-02" db="EMBL/GenBank/DDBJ databases">
        <authorList>
            <person name="Varghese N."/>
            <person name="Submissions S."/>
        </authorList>
    </citation>
    <scope>NUCLEOTIDE SEQUENCE [LARGE SCALE GENOMIC DNA]</scope>
    <source>
        <strain evidence="5">ATCC 27094</strain>
    </source>
</reference>
<dbReference type="PIRSF" id="PIRSF015626">
    <property type="entry name" value="FdhD"/>
    <property type="match status" value="1"/>
</dbReference>
<dbReference type="Pfam" id="PF02634">
    <property type="entry name" value="FdhD-NarQ"/>
    <property type="match status" value="1"/>
</dbReference>
<dbReference type="Gene3D" id="3.40.140.10">
    <property type="entry name" value="Cytidine Deaminase, domain 2"/>
    <property type="match status" value="1"/>
</dbReference>
<sequence length="273" mass="28736">MDSITDRGSVHLPAQRLTASGVEALDEVVAEEIAVALVYNGISHAVMMATPCDLEDLARGFSLTEGIVDKPAQIYDIEVEGLDLEKGRRGIEVRIEIASERLTALRERRRTLTGRTGCGLCGVDSLDAALRPVPSIRAAGQLSRDAIARAMAALPAAQRLNRENGASHAAGWASTDGTLIAVREDVGRHNALDKLAGALMRTAPTDDGFVVVTSRCSYEMVQKAAAIGAIAIAAVSAPTSLAIATAEQAGLALVAFVREGRLTVYAHSERIIA</sequence>
<dbReference type="InterPro" id="IPR003786">
    <property type="entry name" value="FdhD"/>
</dbReference>
<dbReference type="Gene3D" id="3.10.20.10">
    <property type="match status" value="1"/>
</dbReference>
<gene>
    <name evidence="3" type="primary">fdhD</name>
    <name evidence="4" type="ORF">SAMN02745126_00013</name>
</gene>
<comment type="function">
    <text evidence="3">Required for formate dehydrogenase (FDH) activity. Acts as a sulfur carrier protein that transfers sulfur from IscS to the molybdenum cofactor prior to its insertion into FDH.</text>
</comment>
<proteinExistence type="inferred from homology"/>
<dbReference type="HAMAP" id="MF_00187">
    <property type="entry name" value="FdhD"/>
    <property type="match status" value="1"/>
</dbReference>
<dbReference type="NCBIfam" id="TIGR00129">
    <property type="entry name" value="fdhD_narQ"/>
    <property type="match status" value="1"/>
</dbReference>
<keyword evidence="2 3" id="KW-0501">Molybdenum cofactor biosynthesis</keyword>
<dbReference type="SUPFAM" id="SSF53927">
    <property type="entry name" value="Cytidine deaminase-like"/>
    <property type="match status" value="1"/>
</dbReference>
<dbReference type="RefSeq" id="WP_218190879.1">
    <property type="nucleotide sequence ID" value="NZ_FUWJ01000001.1"/>
</dbReference>
<dbReference type="STRING" id="225324.SAMN02745126_00013"/>
<evidence type="ECO:0000256" key="1">
    <source>
        <dbReference type="ARBA" id="ARBA00022490"/>
    </source>
</evidence>
<accession>A0A1T4JJQ5</accession>
<name>A0A1T4JJQ5_9HYPH</name>
<dbReference type="GO" id="GO:0005737">
    <property type="term" value="C:cytoplasm"/>
    <property type="evidence" value="ECO:0007669"/>
    <property type="project" value="UniProtKB-SubCell"/>
</dbReference>
<feature type="binding site" evidence="3">
    <location>
        <begin position="256"/>
        <end position="261"/>
    </location>
    <ligand>
        <name>Mo-bis(molybdopterin guanine dinucleotide)</name>
        <dbReference type="ChEBI" id="CHEBI:60539"/>
    </ligand>
</feature>
<evidence type="ECO:0000256" key="2">
    <source>
        <dbReference type="ARBA" id="ARBA00023150"/>
    </source>
</evidence>
<dbReference type="EMBL" id="FUWJ01000001">
    <property type="protein sequence ID" value="SJZ30410.1"/>
    <property type="molecule type" value="Genomic_DNA"/>
</dbReference>
<dbReference type="GO" id="GO:0097163">
    <property type="term" value="F:sulfur carrier activity"/>
    <property type="evidence" value="ECO:0007669"/>
    <property type="project" value="UniProtKB-UniRule"/>
</dbReference>
<evidence type="ECO:0000313" key="5">
    <source>
        <dbReference type="Proteomes" id="UP000190092"/>
    </source>
</evidence>
<evidence type="ECO:0000313" key="4">
    <source>
        <dbReference type="EMBL" id="SJZ30410.1"/>
    </source>
</evidence>
<dbReference type="PANTHER" id="PTHR30592">
    <property type="entry name" value="FORMATE DEHYDROGENASE"/>
    <property type="match status" value="1"/>
</dbReference>
<dbReference type="AlphaFoldDB" id="A0A1T4JJQ5"/>
<keyword evidence="5" id="KW-1185">Reference proteome</keyword>
<dbReference type="PANTHER" id="PTHR30592:SF1">
    <property type="entry name" value="SULFUR CARRIER PROTEIN FDHD"/>
    <property type="match status" value="1"/>
</dbReference>
<dbReference type="InterPro" id="IPR016193">
    <property type="entry name" value="Cytidine_deaminase-like"/>
</dbReference>
<organism evidence="4 5">
    <name type="scientific">Enhydrobacter aerosaccus</name>
    <dbReference type="NCBI Taxonomy" id="225324"/>
    <lineage>
        <taxon>Bacteria</taxon>
        <taxon>Pseudomonadati</taxon>
        <taxon>Pseudomonadota</taxon>
        <taxon>Alphaproteobacteria</taxon>
        <taxon>Hyphomicrobiales</taxon>
        <taxon>Enhydrobacter</taxon>
    </lineage>
</organism>
<feature type="active site" description="Cysteine persulfide intermediate" evidence="3">
    <location>
        <position position="118"/>
    </location>
</feature>
<keyword evidence="1 3" id="KW-0963">Cytoplasm</keyword>
<dbReference type="GO" id="GO:0006777">
    <property type="term" value="P:Mo-molybdopterin cofactor biosynthetic process"/>
    <property type="evidence" value="ECO:0007669"/>
    <property type="project" value="UniProtKB-UniRule"/>
</dbReference>
<protein>
    <recommendedName>
        <fullName evidence="3">Sulfur carrier protein FdhD</fullName>
    </recommendedName>
</protein>
<comment type="similarity">
    <text evidence="3">Belongs to the FdhD family.</text>
</comment>
<dbReference type="Proteomes" id="UP000190092">
    <property type="component" value="Unassembled WGS sequence"/>
</dbReference>
<evidence type="ECO:0000256" key="3">
    <source>
        <dbReference type="HAMAP-Rule" id="MF_00187"/>
    </source>
</evidence>